<evidence type="ECO:0000259" key="6">
    <source>
        <dbReference type="Pfam" id="PF07298"/>
    </source>
</evidence>
<feature type="transmembrane region" description="Helical" evidence="5">
    <location>
        <begin position="65"/>
        <end position="85"/>
    </location>
</feature>
<feature type="transmembrane region" description="Helical" evidence="5">
    <location>
        <begin position="105"/>
        <end position="131"/>
    </location>
</feature>
<evidence type="ECO:0000256" key="3">
    <source>
        <dbReference type="ARBA" id="ARBA00022989"/>
    </source>
</evidence>
<feature type="domain" description="NnrU" evidence="6">
    <location>
        <begin position="3"/>
        <end position="175"/>
    </location>
</feature>
<accession>A0A1G5PKY2</accession>
<dbReference type="GO" id="GO:0016020">
    <property type="term" value="C:membrane"/>
    <property type="evidence" value="ECO:0007669"/>
    <property type="project" value="UniProtKB-SubCell"/>
</dbReference>
<evidence type="ECO:0000313" key="7">
    <source>
        <dbReference type="EMBL" id="SCZ50157.1"/>
    </source>
</evidence>
<keyword evidence="2 5" id="KW-0812">Transmembrane</keyword>
<keyword evidence="8" id="KW-1185">Reference proteome</keyword>
<evidence type="ECO:0000256" key="2">
    <source>
        <dbReference type="ARBA" id="ARBA00022692"/>
    </source>
</evidence>
<dbReference type="OrthoDB" id="5293641at2"/>
<feature type="transmembrane region" description="Helical" evidence="5">
    <location>
        <begin position="155"/>
        <end position="178"/>
    </location>
</feature>
<dbReference type="RefSeq" id="WP_090214959.1">
    <property type="nucleotide sequence ID" value="NZ_CANLDO010000002.1"/>
</dbReference>
<reference evidence="7 8" key="1">
    <citation type="submission" date="2016-10" db="EMBL/GenBank/DDBJ databases">
        <authorList>
            <person name="de Groot N.N."/>
        </authorList>
    </citation>
    <scope>NUCLEOTIDE SEQUENCE [LARGE SCALE GENOMIC DNA]</scope>
    <source>
        <strain evidence="7 8">U95</strain>
    </source>
</reference>
<dbReference type="STRING" id="1156985.SAMN04488118_101232"/>
<dbReference type="AlphaFoldDB" id="A0A1G5PKY2"/>
<organism evidence="7 8">
    <name type="scientific">Epibacterium ulvae</name>
    <dbReference type="NCBI Taxonomy" id="1156985"/>
    <lineage>
        <taxon>Bacteria</taxon>
        <taxon>Pseudomonadati</taxon>
        <taxon>Pseudomonadota</taxon>
        <taxon>Alphaproteobacteria</taxon>
        <taxon>Rhodobacterales</taxon>
        <taxon>Roseobacteraceae</taxon>
        <taxon>Epibacterium</taxon>
    </lineage>
</organism>
<keyword evidence="3 5" id="KW-1133">Transmembrane helix</keyword>
<evidence type="ECO:0000256" key="5">
    <source>
        <dbReference type="SAM" id="Phobius"/>
    </source>
</evidence>
<dbReference type="Proteomes" id="UP000198767">
    <property type="component" value="Unassembled WGS sequence"/>
</dbReference>
<protein>
    <submittedName>
        <fullName evidence="7">NnrU protein</fullName>
    </submittedName>
</protein>
<evidence type="ECO:0000313" key="8">
    <source>
        <dbReference type="Proteomes" id="UP000198767"/>
    </source>
</evidence>
<dbReference type="Pfam" id="PF07298">
    <property type="entry name" value="NnrU"/>
    <property type="match status" value="1"/>
</dbReference>
<name>A0A1G5PKY2_9RHOB</name>
<evidence type="ECO:0000256" key="1">
    <source>
        <dbReference type="ARBA" id="ARBA00004141"/>
    </source>
</evidence>
<comment type="subcellular location">
    <subcellularLocation>
        <location evidence="1">Membrane</location>
        <topology evidence="1">Multi-pass membrane protein</topology>
    </subcellularLocation>
</comment>
<dbReference type="InterPro" id="IPR009915">
    <property type="entry name" value="NnrU_dom"/>
</dbReference>
<proteinExistence type="predicted"/>
<evidence type="ECO:0000256" key="4">
    <source>
        <dbReference type="ARBA" id="ARBA00023136"/>
    </source>
</evidence>
<sequence>MILLILGILLWWGAHLFKRLAPAARANLGDKGKGPIALVLFGSLALMVLGYRGSDVYDLAAPPAALRHINNLLMLIALFMMSPAAKKGRLLHGMRHPMLMGVGTWALAHLLVNWDIASFLLFGSMLIWAVVEIKVINRAEPDWAPGPQGTLSKDAMFLVGSIVLLGVIGYVHSLAGLVPFGG</sequence>
<keyword evidence="4 5" id="KW-0472">Membrane</keyword>
<dbReference type="EMBL" id="FMWG01000001">
    <property type="protein sequence ID" value="SCZ50157.1"/>
    <property type="molecule type" value="Genomic_DNA"/>
</dbReference>
<gene>
    <name evidence="7" type="ORF">SAMN04488118_101232</name>
</gene>
<feature type="transmembrane region" description="Helical" evidence="5">
    <location>
        <begin position="36"/>
        <end position="53"/>
    </location>
</feature>